<dbReference type="GO" id="GO:0005049">
    <property type="term" value="F:nuclear export signal receptor activity"/>
    <property type="evidence" value="ECO:0007669"/>
    <property type="project" value="InterPro"/>
</dbReference>
<proteinExistence type="inferred from homology"/>
<evidence type="ECO:0000313" key="10">
    <source>
        <dbReference type="Proteomes" id="UP000093000"/>
    </source>
</evidence>
<keyword evidence="6" id="KW-0653">Protein transport</keyword>
<dbReference type="AlphaFoldDB" id="A0A1C7NGB6"/>
<dbReference type="InterPro" id="IPR044189">
    <property type="entry name" value="XPO4/7-like"/>
</dbReference>
<evidence type="ECO:0000256" key="6">
    <source>
        <dbReference type="ARBA" id="ARBA00022927"/>
    </source>
</evidence>
<protein>
    <recommendedName>
        <fullName evidence="8">Exportin-4</fullName>
    </recommendedName>
</protein>
<dbReference type="GO" id="GO:0006611">
    <property type="term" value="P:protein export from nucleus"/>
    <property type="evidence" value="ECO:0007669"/>
    <property type="project" value="TreeGrafter"/>
</dbReference>
<evidence type="ECO:0000256" key="8">
    <source>
        <dbReference type="ARBA" id="ARBA00040444"/>
    </source>
</evidence>
<dbReference type="OrthoDB" id="5548448at2759"/>
<dbReference type="GO" id="GO:0005737">
    <property type="term" value="C:cytoplasm"/>
    <property type="evidence" value="ECO:0007669"/>
    <property type="project" value="UniProtKB-SubCell"/>
</dbReference>
<evidence type="ECO:0000256" key="1">
    <source>
        <dbReference type="ARBA" id="ARBA00004123"/>
    </source>
</evidence>
<dbReference type="EMBL" id="LUGH01000169">
    <property type="protein sequence ID" value="OBZ88181.1"/>
    <property type="molecule type" value="Genomic_DNA"/>
</dbReference>
<dbReference type="PANTHER" id="PTHR12596:SF1">
    <property type="entry name" value="EXPORTIN-4"/>
    <property type="match status" value="1"/>
</dbReference>
<dbReference type="InterPro" id="IPR016024">
    <property type="entry name" value="ARM-type_fold"/>
</dbReference>
<keyword evidence="10" id="KW-1185">Reference proteome</keyword>
<evidence type="ECO:0000256" key="2">
    <source>
        <dbReference type="ARBA" id="ARBA00004496"/>
    </source>
</evidence>
<dbReference type="Gene3D" id="1.25.10.10">
    <property type="entry name" value="Leucine-rich Repeat Variant"/>
    <property type="match status" value="1"/>
</dbReference>
<keyword evidence="4" id="KW-0813">Transport</keyword>
<dbReference type="GO" id="GO:0005643">
    <property type="term" value="C:nuclear pore"/>
    <property type="evidence" value="ECO:0007669"/>
    <property type="project" value="TreeGrafter"/>
</dbReference>
<evidence type="ECO:0000313" key="9">
    <source>
        <dbReference type="EMBL" id="OBZ88181.1"/>
    </source>
</evidence>
<evidence type="ECO:0000256" key="4">
    <source>
        <dbReference type="ARBA" id="ARBA00022448"/>
    </source>
</evidence>
<comment type="similarity">
    <text evidence="3">Belongs to the exportin family.</text>
</comment>
<organism evidence="9 10">
    <name type="scientific">Choanephora cucurbitarum</name>
    <dbReference type="NCBI Taxonomy" id="101091"/>
    <lineage>
        <taxon>Eukaryota</taxon>
        <taxon>Fungi</taxon>
        <taxon>Fungi incertae sedis</taxon>
        <taxon>Mucoromycota</taxon>
        <taxon>Mucoromycotina</taxon>
        <taxon>Mucoromycetes</taxon>
        <taxon>Mucorales</taxon>
        <taxon>Mucorineae</taxon>
        <taxon>Choanephoraceae</taxon>
        <taxon>Choanephoroideae</taxon>
        <taxon>Choanephora</taxon>
    </lineage>
</organism>
<dbReference type="Proteomes" id="UP000093000">
    <property type="component" value="Unassembled WGS sequence"/>
</dbReference>
<sequence>MEGAQDPQNAIIFKQFEEACSDFQVPATRAPAEQVLTQFRQIPKVLPISQYVLEHASSSMVQFQVALAMSEVVVRDYTLYEKSQLLSLRNYLMDFCLHRENLVKFVRDQLVLTASLITKRSLFDVSDQERESILHHINQLLQIDNDHSQILGLALANALVDQFSNTKSTTIGLTWEHHYNCKLFFENHVLLPLFQQIITKLHGFVSNCQQLPTDVPAILTEMIVLLEKVLHWEFESTSQAPVLPGTFAKESDLEEFDREDGPSTVKKTYVIFPKQWQPVVGNSDVLWLFFMTYSLVQDEDALGHRCRQCLIQLAGFQQDFFSNNHEQIKSYTTTMIHGVRKMIADVTAFGTSPDALSEQGPQMLGTVQMIRRLLENVSLNILCDIPDFFQFLNEIGMITVSCLGSTVTDVDEGWISEACDESLQTWVKLVDMVQPSDPRGNANREPLSSEQQQHLNQYMTTVAYQIVETYINTRLERAKQVLEEEEEEEDEIDAGYKDWDTFSDQLTCIGALARLNPQPCLLRIHQLLAERFESFRGFFTNQAQDGLILLHEQLHWIILISGHILADSGQGEQPMIPESLMQLSGSQASLEQDPVVNLSQLILELFRFSSSFGSNTVEASNCSPRVAETLIWYVERWSKSYVLVDENEYGYMSPFIAKAFGRPGPSDGQGLLLIDFLIDQIKTNFILWNADPDVLNQLVKLLHSCGTCSNLKGGLLQSAHFPGLVQFVTQNLEQLPEVVHNSLIQTIATISSFAPDDVTRNNYFGLMFKMIEDRLGLLLHRSDFQQVYQRGEMINHVINALEMFDGLALACQFSNTQTIFQFCSRFFESFVQLMALYKTVPEVQLAILQLFADLCQRLDFGILSTQDKQLLFHTITEIVKAFGAANQGKRRIHTQEEEEDKPYADISTVLVMLSNIMASENEDFNRKQTDRSDVANVVLFSMNIVIPLIDMEMLKIPSLCQQYIQLITHLIETFPEKLSGLPAPLFNNLMASLEYGVRHDIPDVNILTLRAITPLTIWVFEHQQQALMKDNLQKFLQELLNCLLFQHLDTNTIDAATNALLALICVQRDVYMALANQVISQQSSEIQQRLLMAFQKLDQATPTTPNQNVPEFKDALLAFLMNVRAILRVK</sequence>
<dbReference type="SUPFAM" id="SSF48371">
    <property type="entry name" value="ARM repeat"/>
    <property type="match status" value="1"/>
</dbReference>
<evidence type="ECO:0000256" key="5">
    <source>
        <dbReference type="ARBA" id="ARBA00022490"/>
    </source>
</evidence>
<name>A0A1C7NGB6_9FUNG</name>
<dbReference type="PANTHER" id="PTHR12596">
    <property type="entry name" value="EXPORTIN 4,7-RELATED"/>
    <property type="match status" value="1"/>
</dbReference>
<accession>A0A1C7NGB6</accession>
<keyword evidence="5" id="KW-0963">Cytoplasm</keyword>
<reference evidence="9 10" key="1">
    <citation type="submission" date="2016-03" db="EMBL/GenBank/DDBJ databases">
        <title>Choanephora cucurbitarum.</title>
        <authorList>
            <person name="Min B."/>
            <person name="Park H."/>
            <person name="Park J.-H."/>
            <person name="Shin H.-D."/>
            <person name="Choi I.-G."/>
        </authorList>
    </citation>
    <scope>NUCLEOTIDE SEQUENCE [LARGE SCALE GENOMIC DNA]</scope>
    <source>
        <strain evidence="9 10">KUS-F28377</strain>
    </source>
</reference>
<gene>
    <name evidence="9" type="primary">xpo4</name>
    <name evidence="9" type="ORF">A0J61_03767</name>
</gene>
<evidence type="ECO:0000256" key="7">
    <source>
        <dbReference type="ARBA" id="ARBA00023242"/>
    </source>
</evidence>
<comment type="caution">
    <text evidence="9">The sequence shown here is derived from an EMBL/GenBank/DDBJ whole genome shotgun (WGS) entry which is preliminary data.</text>
</comment>
<dbReference type="STRING" id="101091.A0A1C7NGB6"/>
<keyword evidence="7" id="KW-0539">Nucleus</keyword>
<comment type="subcellular location">
    <subcellularLocation>
        <location evidence="2">Cytoplasm</location>
    </subcellularLocation>
    <subcellularLocation>
        <location evidence="1">Nucleus</location>
    </subcellularLocation>
</comment>
<evidence type="ECO:0000256" key="3">
    <source>
        <dbReference type="ARBA" id="ARBA00009466"/>
    </source>
</evidence>
<dbReference type="InterPro" id="IPR011989">
    <property type="entry name" value="ARM-like"/>
</dbReference>
<dbReference type="InParanoid" id="A0A1C7NGB6"/>